<dbReference type="PANTHER" id="PTHR11135:SF2">
    <property type="entry name" value="ELONGATOR COMPLEX PROTEIN 3"/>
    <property type="match status" value="1"/>
</dbReference>
<dbReference type="InterPro" id="IPR007197">
    <property type="entry name" value="rSAM"/>
</dbReference>
<dbReference type="PROSITE" id="PS51918">
    <property type="entry name" value="RADICAL_SAM"/>
    <property type="match status" value="1"/>
</dbReference>
<sequence length="455" mass="53418">MPIIHKPTRTLSGVTPITILTKPFPCPGKCSFCPTEVDMPKSYLSKEPAAARAKASHFSPEKQINYRLQQYFDNNHPTDKIELIILGGTWSYYPKRYQSWFIKNCFDTLNRKKSKTLKEAQRLNETAKHRIIGLTIETRPDYIFPLEVKRLRNFGVTRVELGVQTVYEDVLKMNLRGHTLKETVKATELLKESGFKINYHVMPNLPGSTKEKDIQMFETLFQNPDFQPDMLKVYPCVLLRNTLAYKWYQQNKYFPYTNKELMDIGIEIKKRIPPYVRIMRFYRDIPKEYILAGSINSNIREMLEKEMLKKKIKCQCIRCREIRNQNQEKDLNFRITKYEASKGTELFLEYIDSKGNLYGFLRLRINNPKMKMAFKCLKNTAIIRELHIYGQSTPINSKGKVQHKGLGTKLLERAEEIAKKEYRLSKIAVISGVGVREYYRKFGYTLQNTYMVKSL</sequence>
<keyword evidence="10 15" id="KW-0408">Iron</keyword>
<name>A0A0G0E494_UNCC3</name>
<comment type="catalytic activity">
    <reaction evidence="14">
        <text>uridine(34) in tRNA + acetyl-CoA + S-adenosyl-L-methionine + H2O = 5-(carboxymethyl)uridine(34) in tRNA + 5'-deoxyadenosine + L-methionine + CoA + 2 H(+)</text>
        <dbReference type="Rhea" id="RHEA:61020"/>
        <dbReference type="Rhea" id="RHEA-COMP:10407"/>
        <dbReference type="Rhea" id="RHEA-COMP:11727"/>
        <dbReference type="ChEBI" id="CHEBI:15377"/>
        <dbReference type="ChEBI" id="CHEBI:15378"/>
        <dbReference type="ChEBI" id="CHEBI:17319"/>
        <dbReference type="ChEBI" id="CHEBI:57287"/>
        <dbReference type="ChEBI" id="CHEBI:57288"/>
        <dbReference type="ChEBI" id="CHEBI:57844"/>
        <dbReference type="ChEBI" id="CHEBI:59789"/>
        <dbReference type="ChEBI" id="CHEBI:65315"/>
        <dbReference type="ChEBI" id="CHEBI:74882"/>
        <dbReference type="EC" id="2.3.1.311"/>
    </reaction>
    <physiologicalReaction direction="left-to-right" evidence="14">
        <dbReference type="Rhea" id="RHEA:61021"/>
    </physiologicalReaction>
</comment>
<dbReference type="PIRSF" id="PIRSF005669">
    <property type="entry name" value="Hist_AcTrfase_ELP3"/>
    <property type="match status" value="1"/>
</dbReference>
<comment type="similarity">
    <text evidence="2">Belongs to the ELP3 family.</text>
</comment>
<dbReference type="SFLD" id="SFLDS00029">
    <property type="entry name" value="Radical_SAM"/>
    <property type="match status" value="1"/>
</dbReference>
<dbReference type="Gene3D" id="3.20.20.70">
    <property type="entry name" value="Aldolase class I"/>
    <property type="match status" value="1"/>
</dbReference>
<dbReference type="SUPFAM" id="SSF55729">
    <property type="entry name" value="Acyl-CoA N-acyltransferases (Nat)"/>
    <property type="match status" value="1"/>
</dbReference>
<dbReference type="Proteomes" id="UP000034581">
    <property type="component" value="Unassembled WGS sequence"/>
</dbReference>
<protein>
    <recommendedName>
        <fullName evidence="13">tRNA carboxymethyluridine synthase</fullName>
        <ecNumber evidence="13">2.3.1.311</ecNumber>
    </recommendedName>
</protein>
<comment type="caution">
    <text evidence="18">The sequence shown here is derived from an EMBL/GenBank/DDBJ whole genome shotgun (WGS) entry which is preliminary data.</text>
</comment>
<dbReference type="InterPro" id="IPR006638">
    <property type="entry name" value="Elp3/MiaA/NifB-like_rSAM"/>
</dbReference>
<evidence type="ECO:0000256" key="10">
    <source>
        <dbReference type="ARBA" id="ARBA00023004"/>
    </source>
</evidence>
<dbReference type="SFLD" id="SFLDG01086">
    <property type="entry name" value="elongater_protein-like"/>
    <property type="match status" value="1"/>
</dbReference>
<evidence type="ECO:0000256" key="3">
    <source>
        <dbReference type="ARBA" id="ARBA00022485"/>
    </source>
</evidence>
<evidence type="ECO:0000256" key="5">
    <source>
        <dbReference type="ARBA" id="ARBA00022679"/>
    </source>
</evidence>
<dbReference type="STRING" id="1618350.UR67_C0001G0064"/>
<evidence type="ECO:0000256" key="16">
    <source>
        <dbReference type="SAM" id="Coils"/>
    </source>
</evidence>
<dbReference type="GO" id="GO:0106261">
    <property type="term" value="F:tRNA uridine(34) acetyltransferase activity"/>
    <property type="evidence" value="ECO:0007669"/>
    <property type="project" value="UniProtKB-EC"/>
</dbReference>
<keyword evidence="11 15" id="KW-0411">Iron-sulfur</keyword>
<evidence type="ECO:0000256" key="4">
    <source>
        <dbReference type="ARBA" id="ARBA00022555"/>
    </source>
</evidence>
<comment type="pathway">
    <text evidence="1">tRNA modification.</text>
</comment>
<evidence type="ECO:0000256" key="13">
    <source>
        <dbReference type="ARBA" id="ARBA00044771"/>
    </source>
</evidence>
<evidence type="ECO:0000256" key="2">
    <source>
        <dbReference type="ARBA" id="ARBA00005494"/>
    </source>
</evidence>
<dbReference type="AlphaFoldDB" id="A0A0G0E494"/>
<keyword evidence="9" id="KW-0694">RNA-binding</keyword>
<feature type="coiled-coil region" evidence="16">
    <location>
        <begin position="106"/>
        <end position="137"/>
    </location>
</feature>
<dbReference type="EC" id="2.3.1.311" evidence="13"/>
<dbReference type="PANTHER" id="PTHR11135">
    <property type="entry name" value="HISTONE ACETYLTRANSFERASE-RELATED"/>
    <property type="match status" value="1"/>
</dbReference>
<dbReference type="GO" id="GO:0000049">
    <property type="term" value="F:tRNA binding"/>
    <property type="evidence" value="ECO:0007669"/>
    <property type="project" value="UniProtKB-KW"/>
</dbReference>
<dbReference type="InterPro" id="IPR034687">
    <property type="entry name" value="ELP3-like"/>
</dbReference>
<evidence type="ECO:0000256" key="9">
    <source>
        <dbReference type="ARBA" id="ARBA00022884"/>
    </source>
</evidence>
<reference evidence="18 19" key="1">
    <citation type="journal article" date="2015" name="Nature">
        <title>rRNA introns, odd ribosomes, and small enigmatic genomes across a large radiation of phyla.</title>
        <authorList>
            <person name="Brown C.T."/>
            <person name="Hug L.A."/>
            <person name="Thomas B.C."/>
            <person name="Sharon I."/>
            <person name="Castelle C.J."/>
            <person name="Singh A."/>
            <person name="Wilkins M.J."/>
            <person name="Williams K.H."/>
            <person name="Banfield J.F."/>
        </authorList>
    </citation>
    <scope>NUCLEOTIDE SEQUENCE [LARGE SCALE GENOMIC DNA]</scope>
</reference>
<evidence type="ECO:0000256" key="14">
    <source>
        <dbReference type="ARBA" id="ARBA00047372"/>
    </source>
</evidence>
<dbReference type="SMART" id="SM00729">
    <property type="entry name" value="Elp3"/>
    <property type="match status" value="1"/>
</dbReference>
<dbReference type="Gene3D" id="3.40.630.30">
    <property type="match status" value="1"/>
</dbReference>
<feature type="binding site" evidence="15">
    <location>
        <position position="26"/>
    </location>
    <ligand>
        <name>[4Fe-4S] cluster</name>
        <dbReference type="ChEBI" id="CHEBI:49883"/>
        <note>4Fe-4S-S-AdoMet</note>
    </ligand>
</feature>
<keyword evidence="6" id="KW-0949">S-adenosyl-L-methionine</keyword>
<keyword evidence="4" id="KW-0820">tRNA-binding</keyword>
<keyword evidence="5 18" id="KW-0808">Transferase</keyword>
<evidence type="ECO:0000256" key="11">
    <source>
        <dbReference type="ARBA" id="ARBA00023014"/>
    </source>
</evidence>
<feature type="binding site" evidence="15">
    <location>
        <position position="30"/>
    </location>
    <ligand>
        <name>[4Fe-4S] cluster</name>
        <dbReference type="ChEBI" id="CHEBI:49883"/>
        <note>4Fe-4S-S-AdoMet</note>
    </ligand>
</feature>
<dbReference type="InterPro" id="IPR058240">
    <property type="entry name" value="rSAM_sf"/>
</dbReference>
<dbReference type="Pfam" id="PF00583">
    <property type="entry name" value="Acetyltransf_1"/>
    <property type="match status" value="1"/>
</dbReference>
<keyword evidence="3" id="KW-0004">4Fe-4S</keyword>
<feature type="binding site" evidence="15">
    <location>
        <position position="33"/>
    </location>
    <ligand>
        <name>[4Fe-4S] cluster</name>
        <dbReference type="ChEBI" id="CHEBI:49883"/>
        <note>4Fe-4S-S-AdoMet</note>
    </ligand>
</feature>
<comment type="cofactor">
    <cofactor evidence="15">
        <name>[4Fe-4S] cluster</name>
        <dbReference type="ChEBI" id="CHEBI:49883"/>
    </cofactor>
    <text evidence="15">Binds 1 [4Fe-4S] cluster. The cluster is coordinated with 3 cysteines and an exchangeable S-adenosyl-L-methionine.</text>
</comment>
<evidence type="ECO:0000259" key="17">
    <source>
        <dbReference type="PROSITE" id="PS51918"/>
    </source>
</evidence>
<dbReference type="InterPro" id="IPR039661">
    <property type="entry name" value="ELP3"/>
</dbReference>
<evidence type="ECO:0000256" key="1">
    <source>
        <dbReference type="ARBA" id="ARBA00005217"/>
    </source>
</evidence>
<dbReference type="SUPFAM" id="SSF102114">
    <property type="entry name" value="Radical SAM enzymes"/>
    <property type="match status" value="1"/>
</dbReference>
<dbReference type="EMBL" id="LBQB01000001">
    <property type="protein sequence ID" value="KKP70155.1"/>
    <property type="molecule type" value="Genomic_DNA"/>
</dbReference>
<feature type="domain" description="Radical SAM core" evidence="17">
    <location>
        <begin position="11"/>
        <end position="288"/>
    </location>
</feature>
<evidence type="ECO:0000313" key="19">
    <source>
        <dbReference type="Proteomes" id="UP000034581"/>
    </source>
</evidence>
<dbReference type="GO" id="GO:0005737">
    <property type="term" value="C:cytoplasm"/>
    <property type="evidence" value="ECO:0007669"/>
    <property type="project" value="TreeGrafter"/>
</dbReference>
<dbReference type="InterPro" id="IPR016181">
    <property type="entry name" value="Acyl_CoA_acyltransferase"/>
</dbReference>
<gene>
    <name evidence="18" type="ORF">UR67_C0001G0064</name>
</gene>
<keyword evidence="16" id="KW-0175">Coiled coil</keyword>
<evidence type="ECO:0000256" key="12">
    <source>
        <dbReference type="ARBA" id="ARBA00023315"/>
    </source>
</evidence>
<dbReference type="GO" id="GO:0051539">
    <property type="term" value="F:4 iron, 4 sulfur cluster binding"/>
    <property type="evidence" value="ECO:0007669"/>
    <property type="project" value="UniProtKB-KW"/>
</dbReference>
<proteinExistence type="inferred from homology"/>
<dbReference type="InterPro" id="IPR013785">
    <property type="entry name" value="Aldolase_TIM"/>
</dbReference>
<dbReference type="InterPro" id="IPR032432">
    <property type="entry name" value="Radical_SAM_C"/>
</dbReference>
<dbReference type="GO" id="GO:0046872">
    <property type="term" value="F:metal ion binding"/>
    <property type="evidence" value="ECO:0007669"/>
    <property type="project" value="UniProtKB-KW"/>
</dbReference>
<keyword evidence="8 15" id="KW-0479">Metal-binding</keyword>
<keyword evidence="7" id="KW-0819">tRNA processing</keyword>
<evidence type="ECO:0000256" key="8">
    <source>
        <dbReference type="ARBA" id="ARBA00022723"/>
    </source>
</evidence>
<dbReference type="GO" id="GO:0002926">
    <property type="term" value="P:tRNA wobble base 5-methoxycarbonylmethyl-2-thiouridinylation"/>
    <property type="evidence" value="ECO:0007669"/>
    <property type="project" value="TreeGrafter"/>
</dbReference>
<accession>A0A0G0E494</accession>
<organism evidence="18 19">
    <name type="scientific">candidate division CPR3 bacterium GW2011_GWF2_35_18</name>
    <dbReference type="NCBI Taxonomy" id="1618350"/>
    <lineage>
        <taxon>Bacteria</taxon>
        <taxon>Bacteria division CPR3</taxon>
    </lineage>
</organism>
<evidence type="ECO:0000313" key="18">
    <source>
        <dbReference type="EMBL" id="KKP70155.1"/>
    </source>
</evidence>
<dbReference type="InterPro" id="IPR000182">
    <property type="entry name" value="GNAT_dom"/>
</dbReference>
<dbReference type="Pfam" id="PF04055">
    <property type="entry name" value="Radical_SAM"/>
    <property type="match status" value="1"/>
</dbReference>
<dbReference type="PATRIC" id="fig|1618350.3.peg.70"/>
<dbReference type="Pfam" id="PF16199">
    <property type="entry name" value="Radical_SAM_C"/>
    <property type="match status" value="1"/>
</dbReference>
<evidence type="ECO:0000256" key="15">
    <source>
        <dbReference type="PIRSR" id="PIRSR005669-1"/>
    </source>
</evidence>
<keyword evidence="12" id="KW-0012">Acyltransferase</keyword>
<evidence type="ECO:0000256" key="7">
    <source>
        <dbReference type="ARBA" id="ARBA00022694"/>
    </source>
</evidence>
<evidence type="ECO:0000256" key="6">
    <source>
        <dbReference type="ARBA" id="ARBA00022691"/>
    </source>
</evidence>
<dbReference type="NCBIfam" id="TIGR01211">
    <property type="entry name" value="ELP3"/>
    <property type="match status" value="1"/>
</dbReference>
<dbReference type="GO" id="GO:0033588">
    <property type="term" value="C:elongator holoenzyme complex"/>
    <property type="evidence" value="ECO:0007669"/>
    <property type="project" value="TreeGrafter"/>
</dbReference>
<dbReference type="SFLD" id="SFLDF00344">
    <property type="entry name" value="ELP3-like"/>
    <property type="match status" value="1"/>
</dbReference>